<keyword evidence="14" id="KW-0460">Magnesium</keyword>
<evidence type="ECO:0000256" key="20">
    <source>
        <dbReference type="ARBA" id="ARBA00023211"/>
    </source>
</evidence>
<keyword evidence="23" id="KW-0472">Membrane</keyword>
<evidence type="ECO:0000259" key="25">
    <source>
        <dbReference type="PROSITE" id="PS50885"/>
    </source>
</evidence>
<comment type="cofactor">
    <cofactor evidence="3">
        <name>Mg(2+)</name>
        <dbReference type="ChEBI" id="CHEBI:18420"/>
    </cofactor>
</comment>
<dbReference type="Pfam" id="PF00672">
    <property type="entry name" value="HAMP"/>
    <property type="match status" value="1"/>
</dbReference>
<gene>
    <name evidence="26" type="ORF">MPLG2_1548</name>
</gene>
<keyword evidence="8" id="KW-0808">Transferase</keyword>
<dbReference type="InterPro" id="IPR005467">
    <property type="entry name" value="His_kinase_dom"/>
</dbReference>
<keyword evidence="27" id="KW-1185">Reference proteome</keyword>
<dbReference type="Gene3D" id="3.30.565.10">
    <property type="entry name" value="Histidine kinase-like ATPase, C-terminal domain"/>
    <property type="match status" value="1"/>
</dbReference>
<organism evidence="26 27">
    <name type="scientific">Micropruina glycogenica</name>
    <dbReference type="NCBI Taxonomy" id="75385"/>
    <lineage>
        <taxon>Bacteria</taxon>
        <taxon>Bacillati</taxon>
        <taxon>Actinomycetota</taxon>
        <taxon>Actinomycetes</taxon>
        <taxon>Propionibacteriales</taxon>
        <taxon>Nocardioidaceae</taxon>
        <taxon>Micropruina</taxon>
    </lineage>
</organism>
<dbReference type="GO" id="GO:0005524">
    <property type="term" value="F:ATP binding"/>
    <property type="evidence" value="ECO:0007669"/>
    <property type="project" value="UniProtKB-KW"/>
</dbReference>
<proteinExistence type="predicted"/>
<feature type="domain" description="Histidine kinase" evidence="24">
    <location>
        <begin position="230"/>
        <end position="419"/>
    </location>
</feature>
<dbReference type="CDD" id="cd06225">
    <property type="entry name" value="HAMP"/>
    <property type="match status" value="1"/>
</dbReference>
<comment type="catalytic activity">
    <reaction evidence="1">
        <text>ATP + protein L-histidine = ADP + protein N-phospho-L-histidine.</text>
        <dbReference type="EC" id="2.7.13.3"/>
    </reaction>
</comment>
<keyword evidence="11" id="KW-0418">Kinase</keyword>
<evidence type="ECO:0000256" key="1">
    <source>
        <dbReference type="ARBA" id="ARBA00000085"/>
    </source>
</evidence>
<evidence type="ECO:0000256" key="6">
    <source>
        <dbReference type="ARBA" id="ARBA00022475"/>
    </source>
</evidence>
<dbReference type="InterPro" id="IPR003660">
    <property type="entry name" value="HAMP_dom"/>
</dbReference>
<dbReference type="InterPro" id="IPR003594">
    <property type="entry name" value="HATPase_dom"/>
</dbReference>
<evidence type="ECO:0000256" key="22">
    <source>
        <dbReference type="ARBA" id="ARBA00041776"/>
    </source>
</evidence>
<evidence type="ECO:0000256" key="21">
    <source>
        <dbReference type="ARBA" id="ARBA00040454"/>
    </source>
</evidence>
<keyword evidence="6" id="KW-1003">Cell membrane</keyword>
<reference evidence="26 27" key="1">
    <citation type="submission" date="2018-02" db="EMBL/GenBank/DDBJ databases">
        <authorList>
            <person name="Cohen D.B."/>
            <person name="Kent A.D."/>
        </authorList>
    </citation>
    <scope>NUCLEOTIDE SEQUENCE [LARGE SCALE GENOMIC DNA]</scope>
    <source>
        <strain evidence="26">1</strain>
    </source>
</reference>
<dbReference type="Pfam" id="PF00512">
    <property type="entry name" value="HisKA"/>
    <property type="match status" value="1"/>
</dbReference>
<feature type="domain" description="HAMP" evidence="25">
    <location>
        <begin position="170"/>
        <end position="222"/>
    </location>
</feature>
<dbReference type="EMBL" id="LT985188">
    <property type="protein sequence ID" value="SPD86584.1"/>
    <property type="molecule type" value="Genomic_DNA"/>
</dbReference>
<keyword evidence="12" id="KW-0378">Hydrolase</keyword>
<dbReference type="GO" id="GO:0004721">
    <property type="term" value="F:phosphoprotein phosphatase activity"/>
    <property type="evidence" value="ECO:0007669"/>
    <property type="project" value="UniProtKB-KW"/>
</dbReference>
<sequence length="419" mass="43577">MRRQVSTLVALISTAIVASFVIPLLLLVSSLAADRGMAVAGQQANSVAMLVAGLNRDVRLPELLSPALASSPAATSVVLADGTVLGVAWPDFGTDPGYRRARGGEAFSTRDDQGGHVFVPVLVDGGVAVIRSSVTPDQLNQGVPLAWTSIIALGLLLSGVAVFVADRAARAVSRPLQDVAATAHRLREGDLAARAPMAGPPETVELGSALNGLAERVGEVLEAERDSVRGLAHRLRTPVTALRLQAEQLADDDLAQLVSQLQVAIDRVVTEARRPLREDLPVGCDAREVTATRIEYWRPLAEDQNRTLAVTLPDGPAPVALSALDLADVIDICIDNVFAHTPEGTGFAVSLEVVNGRLRLAVTDQGPGFAAAASGPRPGTSGLGLQLARRTIERAGGTVAMSAPGRSPAEVLIELPVAG</sequence>
<keyword evidence="20" id="KW-0464">Manganese</keyword>
<keyword evidence="9 23" id="KW-0812">Transmembrane</keyword>
<dbReference type="KEGG" id="mgg:MPLG2_1548"/>
<dbReference type="InterPro" id="IPR003661">
    <property type="entry name" value="HisK_dim/P_dom"/>
</dbReference>
<dbReference type="GO" id="GO:0000155">
    <property type="term" value="F:phosphorelay sensor kinase activity"/>
    <property type="evidence" value="ECO:0007669"/>
    <property type="project" value="InterPro"/>
</dbReference>
<accession>A0A2N9JGP7</accession>
<evidence type="ECO:0000256" key="3">
    <source>
        <dbReference type="ARBA" id="ARBA00001946"/>
    </source>
</evidence>
<dbReference type="Proteomes" id="UP000238164">
    <property type="component" value="Chromosome 1"/>
</dbReference>
<feature type="transmembrane region" description="Helical" evidence="23">
    <location>
        <begin position="145"/>
        <end position="165"/>
    </location>
</feature>
<evidence type="ECO:0000256" key="9">
    <source>
        <dbReference type="ARBA" id="ARBA00022692"/>
    </source>
</evidence>
<dbReference type="Pfam" id="PF02518">
    <property type="entry name" value="HATPase_c"/>
    <property type="match status" value="1"/>
</dbReference>
<keyword evidence="13 26" id="KW-0067">ATP-binding</keyword>
<evidence type="ECO:0000256" key="12">
    <source>
        <dbReference type="ARBA" id="ARBA00022801"/>
    </source>
</evidence>
<dbReference type="InterPro" id="IPR036890">
    <property type="entry name" value="HATPase_C_sf"/>
</dbReference>
<dbReference type="InterPro" id="IPR036097">
    <property type="entry name" value="HisK_dim/P_sf"/>
</dbReference>
<keyword evidence="18" id="KW-0346">Stress response</keyword>
<keyword evidence="17" id="KW-0902">Two-component regulatory system</keyword>
<evidence type="ECO:0000256" key="11">
    <source>
        <dbReference type="ARBA" id="ARBA00022777"/>
    </source>
</evidence>
<evidence type="ECO:0000256" key="19">
    <source>
        <dbReference type="ARBA" id="ARBA00023026"/>
    </source>
</evidence>
<dbReference type="PROSITE" id="PS50885">
    <property type="entry name" value="HAMP"/>
    <property type="match status" value="1"/>
</dbReference>
<evidence type="ECO:0000256" key="15">
    <source>
        <dbReference type="ARBA" id="ARBA00022912"/>
    </source>
</evidence>
<dbReference type="InterPro" id="IPR050980">
    <property type="entry name" value="2C_sensor_his_kinase"/>
</dbReference>
<evidence type="ECO:0000256" key="8">
    <source>
        <dbReference type="ARBA" id="ARBA00022679"/>
    </source>
</evidence>
<evidence type="ECO:0000256" key="16">
    <source>
        <dbReference type="ARBA" id="ARBA00022989"/>
    </source>
</evidence>
<evidence type="ECO:0000256" key="4">
    <source>
        <dbReference type="ARBA" id="ARBA00004651"/>
    </source>
</evidence>
<evidence type="ECO:0000256" key="14">
    <source>
        <dbReference type="ARBA" id="ARBA00022842"/>
    </source>
</evidence>
<evidence type="ECO:0000313" key="26">
    <source>
        <dbReference type="EMBL" id="SPD86584.1"/>
    </source>
</evidence>
<keyword evidence="19" id="KW-0843">Virulence</keyword>
<evidence type="ECO:0000256" key="18">
    <source>
        <dbReference type="ARBA" id="ARBA00023016"/>
    </source>
</evidence>
<evidence type="ECO:0000259" key="24">
    <source>
        <dbReference type="PROSITE" id="PS50109"/>
    </source>
</evidence>
<dbReference type="Gene3D" id="1.10.287.130">
    <property type="match status" value="1"/>
</dbReference>
<evidence type="ECO:0000256" key="13">
    <source>
        <dbReference type="ARBA" id="ARBA00022840"/>
    </source>
</evidence>
<comment type="cofactor">
    <cofactor evidence="2">
        <name>Mn(2+)</name>
        <dbReference type="ChEBI" id="CHEBI:29035"/>
    </cofactor>
</comment>
<evidence type="ECO:0000256" key="5">
    <source>
        <dbReference type="ARBA" id="ARBA00012438"/>
    </source>
</evidence>
<evidence type="ECO:0000256" key="2">
    <source>
        <dbReference type="ARBA" id="ARBA00001936"/>
    </source>
</evidence>
<dbReference type="SMART" id="SM00387">
    <property type="entry name" value="HATPase_c"/>
    <property type="match status" value="1"/>
</dbReference>
<protein>
    <recommendedName>
        <fullName evidence="21">Signal transduction histidine-protein kinase/phosphatase MprB</fullName>
        <ecNumber evidence="5">2.7.13.3</ecNumber>
    </recommendedName>
    <alternativeName>
        <fullName evidence="22">Mycobacterial persistence regulator B</fullName>
    </alternativeName>
</protein>
<evidence type="ECO:0000256" key="10">
    <source>
        <dbReference type="ARBA" id="ARBA00022741"/>
    </source>
</evidence>
<dbReference type="PANTHER" id="PTHR44936">
    <property type="entry name" value="SENSOR PROTEIN CREC"/>
    <property type="match status" value="1"/>
</dbReference>
<comment type="subcellular location">
    <subcellularLocation>
        <location evidence="4">Cell membrane</location>
        <topology evidence="4">Multi-pass membrane protein</topology>
    </subcellularLocation>
</comment>
<evidence type="ECO:0000256" key="23">
    <source>
        <dbReference type="SAM" id="Phobius"/>
    </source>
</evidence>
<dbReference type="InterPro" id="IPR004358">
    <property type="entry name" value="Sig_transdc_His_kin-like_C"/>
</dbReference>
<dbReference type="PROSITE" id="PS50109">
    <property type="entry name" value="HIS_KIN"/>
    <property type="match status" value="1"/>
</dbReference>
<dbReference type="SUPFAM" id="SSF55874">
    <property type="entry name" value="ATPase domain of HSP90 chaperone/DNA topoisomerase II/histidine kinase"/>
    <property type="match status" value="1"/>
</dbReference>
<keyword evidence="16 23" id="KW-1133">Transmembrane helix</keyword>
<keyword evidence="15" id="KW-0904">Protein phosphatase</keyword>
<evidence type="ECO:0000256" key="7">
    <source>
        <dbReference type="ARBA" id="ARBA00022553"/>
    </source>
</evidence>
<dbReference type="SMART" id="SM00304">
    <property type="entry name" value="HAMP"/>
    <property type="match status" value="1"/>
</dbReference>
<keyword evidence="10" id="KW-0547">Nucleotide-binding</keyword>
<keyword evidence="7" id="KW-0597">Phosphoprotein</keyword>
<dbReference type="GO" id="GO:0005886">
    <property type="term" value="C:plasma membrane"/>
    <property type="evidence" value="ECO:0007669"/>
    <property type="project" value="UniProtKB-SubCell"/>
</dbReference>
<dbReference type="CDD" id="cd00082">
    <property type="entry name" value="HisKA"/>
    <property type="match status" value="1"/>
</dbReference>
<name>A0A2N9JGP7_9ACTN</name>
<dbReference type="SUPFAM" id="SSF158472">
    <property type="entry name" value="HAMP domain-like"/>
    <property type="match status" value="1"/>
</dbReference>
<dbReference type="PANTHER" id="PTHR44936:SF9">
    <property type="entry name" value="SENSOR PROTEIN CREC"/>
    <property type="match status" value="1"/>
</dbReference>
<dbReference type="SUPFAM" id="SSF47384">
    <property type="entry name" value="Homodimeric domain of signal transducing histidine kinase"/>
    <property type="match status" value="1"/>
</dbReference>
<evidence type="ECO:0000256" key="17">
    <source>
        <dbReference type="ARBA" id="ARBA00023012"/>
    </source>
</evidence>
<dbReference type="EC" id="2.7.13.3" evidence="5"/>
<dbReference type="PRINTS" id="PR00344">
    <property type="entry name" value="BCTRLSENSOR"/>
</dbReference>
<dbReference type="AlphaFoldDB" id="A0A2N9JGP7"/>
<evidence type="ECO:0000313" key="27">
    <source>
        <dbReference type="Proteomes" id="UP000238164"/>
    </source>
</evidence>